<evidence type="ECO:0000256" key="5">
    <source>
        <dbReference type="SAM" id="MobiDB-lite"/>
    </source>
</evidence>
<comment type="caution">
    <text evidence="7">The sequence shown here is derived from an EMBL/GenBank/DDBJ whole genome shotgun (WGS) entry which is preliminary data.</text>
</comment>
<dbReference type="InterPro" id="IPR003439">
    <property type="entry name" value="ABC_transporter-like_ATP-bd"/>
</dbReference>
<evidence type="ECO:0000313" key="8">
    <source>
        <dbReference type="Proteomes" id="UP000253303"/>
    </source>
</evidence>
<dbReference type="InterPro" id="IPR003593">
    <property type="entry name" value="AAA+_ATPase"/>
</dbReference>
<dbReference type="GO" id="GO:0055085">
    <property type="term" value="P:transmembrane transport"/>
    <property type="evidence" value="ECO:0007669"/>
    <property type="project" value="UniProtKB-ARBA"/>
</dbReference>
<dbReference type="GO" id="GO:0015833">
    <property type="term" value="P:peptide transport"/>
    <property type="evidence" value="ECO:0007669"/>
    <property type="project" value="InterPro"/>
</dbReference>
<dbReference type="InterPro" id="IPR050319">
    <property type="entry name" value="ABC_transp_ATP-bind"/>
</dbReference>
<feature type="region of interest" description="Disordered" evidence="5">
    <location>
        <begin position="254"/>
        <end position="275"/>
    </location>
</feature>
<dbReference type="Pfam" id="PF08352">
    <property type="entry name" value="oligo_HPY"/>
    <property type="match status" value="1"/>
</dbReference>
<dbReference type="CDD" id="cd03257">
    <property type="entry name" value="ABC_NikE_OppD_transporters"/>
    <property type="match status" value="1"/>
</dbReference>
<dbReference type="InterPro" id="IPR017871">
    <property type="entry name" value="ABC_transporter-like_CS"/>
</dbReference>
<dbReference type="FunFam" id="3.40.50.300:FF:000016">
    <property type="entry name" value="Oligopeptide ABC transporter ATP-binding component"/>
    <property type="match status" value="1"/>
</dbReference>
<dbReference type="Gene3D" id="3.40.50.300">
    <property type="entry name" value="P-loop containing nucleotide triphosphate hydrolases"/>
    <property type="match status" value="1"/>
</dbReference>
<dbReference type="PANTHER" id="PTHR43776:SF7">
    <property type="entry name" value="D,D-DIPEPTIDE TRANSPORT ATP-BINDING PROTEIN DDPF-RELATED"/>
    <property type="match status" value="1"/>
</dbReference>
<sequence length="323" mass="34846">MSEPVRVENLTVNYAVRTGLLRSRSVRAVDGADLTLAKGEILGLVGESGCGKSTLGRAIVGHARPTDGRVLLDGLPTPKRRPPGMRRRVQMIYQDPGSSLDPRRTVFQTLAEPLRAHRAVPADQVGPRVRELLGMVGLGEEHLRVRPRELSGGQRQRVAIARALAVEPDVLVADEAVAALDASVAGAVLNLLRELRERLGLTVLFISHDLATVRGLCDRVAVMYLGAIVEEGPVADVFANPGHPYTRVLLDAVPSRDRRRPGGPPLGEPPSPLHLPSGCRFHPRCPAAEERCRTTAPPEVRRGGRRAVCHLASEAVSWAHEGP</sequence>
<evidence type="ECO:0000256" key="3">
    <source>
        <dbReference type="ARBA" id="ARBA00022741"/>
    </source>
</evidence>
<proteinExistence type="inferred from homology"/>
<accession>A0A366M5W9</accession>
<dbReference type="OrthoDB" id="5242605at2"/>
<feature type="domain" description="ABC transporter" evidence="6">
    <location>
        <begin position="5"/>
        <end position="250"/>
    </location>
</feature>
<gene>
    <name evidence="7" type="ORF">DP939_08030</name>
</gene>
<evidence type="ECO:0000256" key="1">
    <source>
        <dbReference type="ARBA" id="ARBA00005417"/>
    </source>
</evidence>
<dbReference type="RefSeq" id="WP_113979950.1">
    <property type="nucleotide sequence ID" value="NZ_QMEY01000002.1"/>
</dbReference>
<dbReference type="SUPFAM" id="SSF52540">
    <property type="entry name" value="P-loop containing nucleoside triphosphate hydrolases"/>
    <property type="match status" value="1"/>
</dbReference>
<dbReference type="NCBIfam" id="TIGR01727">
    <property type="entry name" value="oligo_HPY"/>
    <property type="match status" value="1"/>
</dbReference>
<dbReference type="AlphaFoldDB" id="A0A366M5W9"/>
<dbReference type="Proteomes" id="UP000253303">
    <property type="component" value="Unassembled WGS sequence"/>
</dbReference>
<dbReference type="GO" id="GO:0016887">
    <property type="term" value="F:ATP hydrolysis activity"/>
    <property type="evidence" value="ECO:0007669"/>
    <property type="project" value="InterPro"/>
</dbReference>
<dbReference type="GO" id="GO:0005524">
    <property type="term" value="F:ATP binding"/>
    <property type="evidence" value="ECO:0007669"/>
    <property type="project" value="UniProtKB-KW"/>
</dbReference>
<keyword evidence="8" id="KW-1185">Reference proteome</keyword>
<evidence type="ECO:0000256" key="2">
    <source>
        <dbReference type="ARBA" id="ARBA00022448"/>
    </source>
</evidence>
<dbReference type="PANTHER" id="PTHR43776">
    <property type="entry name" value="TRANSPORT ATP-BINDING PROTEIN"/>
    <property type="match status" value="1"/>
</dbReference>
<dbReference type="InterPro" id="IPR027417">
    <property type="entry name" value="P-loop_NTPase"/>
</dbReference>
<evidence type="ECO:0000259" key="6">
    <source>
        <dbReference type="PROSITE" id="PS50893"/>
    </source>
</evidence>
<feature type="compositionally biased region" description="Pro residues" evidence="5">
    <location>
        <begin position="262"/>
        <end position="273"/>
    </location>
</feature>
<evidence type="ECO:0000256" key="4">
    <source>
        <dbReference type="ARBA" id="ARBA00022840"/>
    </source>
</evidence>
<dbReference type="PROSITE" id="PS50893">
    <property type="entry name" value="ABC_TRANSPORTER_2"/>
    <property type="match status" value="1"/>
</dbReference>
<reference evidence="7 8" key="1">
    <citation type="submission" date="2018-06" db="EMBL/GenBank/DDBJ databases">
        <title>Sphaerisporangium craniellae sp. nov., isolated from a marine sponge in the South China Sea.</title>
        <authorList>
            <person name="Li L."/>
        </authorList>
    </citation>
    <scope>NUCLEOTIDE SEQUENCE [LARGE SCALE GENOMIC DNA]</scope>
    <source>
        <strain evidence="7 8">LHW63015</strain>
    </source>
</reference>
<protein>
    <submittedName>
        <fullName evidence="7">ABC transporter ATP-binding protein</fullName>
    </submittedName>
</protein>
<keyword evidence="4 7" id="KW-0067">ATP-binding</keyword>
<keyword evidence="3" id="KW-0547">Nucleotide-binding</keyword>
<dbReference type="InterPro" id="IPR013563">
    <property type="entry name" value="Oligopep_ABC_C"/>
</dbReference>
<dbReference type="PROSITE" id="PS00211">
    <property type="entry name" value="ABC_TRANSPORTER_1"/>
    <property type="match status" value="1"/>
</dbReference>
<keyword evidence="2" id="KW-0813">Transport</keyword>
<evidence type="ECO:0000313" key="7">
    <source>
        <dbReference type="EMBL" id="RBQ20994.1"/>
    </source>
</evidence>
<organism evidence="7 8">
    <name type="scientific">Spongiactinospora rosea</name>
    <dbReference type="NCBI Taxonomy" id="2248750"/>
    <lineage>
        <taxon>Bacteria</taxon>
        <taxon>Bacillati</taxon>
        <taxon>Actinomycetota</taxon>
        <taxon>Actinomycetes</taxon>
        <taxon>Streptosporangiales</taxon>
        <taxon>Streptosporangiaceae</taxon>
        <taxon>Spongiactinospora</taxon>
    </lineage>
</organism>
<comment type="similarity">
    <text evidence="1">Belongs to the ABC transporter superfamily.</text>
</comment>
<name>A0A366M5W9_9ACTN</name>
<dbReference type="SMART" id="SM00382">
    <property type="entry name" value="AAA"/>
    <property type="match status" value="1"/>
</dbReference>
<dbReference type="EMBL" id="QMEY01000002">
    <property type="protein sequence ID" value="RBQ20994.1"/>
    <property type="molecule type" value="Genomic_DNA"/>
</dbReference>
<dbReference type="Pfam" id="PF00005">
    <property type="entry name" value="ABC_tran"/>
    <property type="match status" value="1"/>
</dbReference>